<keyword evidence="2" id="KW-0732">Signal</keyword>
<feature type="signal peptide" evidence="2">
    <location>
        <begin position="1"/>
        <end position="25"/>
    </location>
</feature>
<feature type="compositionally biased region" description="Polar residues" evidence="1">
    <location>
        <begin position="30"/>
        <end position="49"/>
    </location>
</feature>
<protein>
    <submittedName>
        <fullName evidence="3">Uncharacterized protein</fullName>
    </submittedName>
</protein>
<evidence type="ECO:0000256" key="1">
    <source>
        <dbReference type="SAM" id="MobiDB-lite"/>
    </source>
</evidence>
<dbReference type="Proteomes" id="UP000569092">
    <property type="component" value="Unassembled WGS sequence"/>
</dbReference>
<gene>
    <name evidence="3" type="ORF">HDF10_003980</name>
</gene>
<comment type="caution">
    <text evidence="3">The sequence shown here is derived from an EMBL/GenBank/DDBJ whole genome shotgun (WGS) entry which is preliminary data.</text>
</comment>
<feature type="chain" id="PRO_5031273879" evidence="2">
    <location>
        <begin position="26"/>
        <end position="132"/>
    </location>
</feature>
<evidence type="ECO:0000313" key="3">
    <source>
        <dbReference type="EMBL" id="MBB5345973.1"/>
    </source>
</evidence>
<evidence type="ECO:0000256" key="2">
    <source>
        <dbReference type="SAM" id="SignalP"/>
    </source>
</evidence>
<dbReference type="AlphaFoldDB" id="A0A7W8JBM0"/>
<organism evidence="3 4">
    <name type="scientific">Tunturiibacter lichenicola</name>
    <dbReference type="NCBI Taxonomy" id="2051959"/>
    <lineage>
        <taxon>Bacteria</taxon>
        <taxon>Pseudomonadati</taxon>
        <taxon>Acidobacteriota</taxon>
        <taxon>Terriglobia</taxon>
        <taxon>Terriglobales</taxon>
        <taxon>Acidobacteriaceae</taxon>
        <taxon>Tunturiibacter</taxon>
    </lineage>
</organism>
<sequence length="132" mass="14407">MKLGLFRFTLAALVFLVMLCSLVGAQAQKETPPQQSCGDSPNAQSQTCAPTDKKSPDTSVQKQLEPSKPMTPAEALRAQLMADTQKLYQLTQELKAEVAKSNKDTLSIAVIKKAEEVERLAKSLKEKMKAAQ</sequence>
<feature type="region of interest" description="Disordered" evidence="1">
    <location>
        <begin position="30"/>
        <end position="72"/>
    </location>
</feature>
<proteinExistence type="predicted"/>
<accession>A0A7W8JBM0</accession>
<dbReference type="EMBL" id="JACHDZ010000008">
    <property type="protein sequence ID" value="MBB5345973.1"/>
    <property type="molecule type" value="Genomic_DNA"/>
</dbReference>
<evidence type="ECO:0000313" key="4">
    <source>
        <dbReference type="Proteomes" id="UP000569092"/>
    </source>
</evidence>
<reference evidence="3 4" key="1">
    <citation type="submission" date="2020-08" db="EMBL/GenBank/DDBJ databases">
        <title>Genomic Encyclopedia of Type Strains, Phase IV (KMG-V): Genome sequencing to study the core and pangenomes of soil and plant-associated prokaryotes.</title>
        <authorList>
            <person name="Whitman W."/>
        </authorList>
    </citation>
    <scope>NUCLEOTIDE SEQUENCE [LARGE SCALE GENOMIC DNA]</scope>
    <source>
        <strain evidence="3 4">M8US30</strain>
    </source>
</reference>
<name>A0A7W8JBM0_9BACT</name>